<organism evidence="8">
    <name type="scientific">Cavernulicola chilensis</name>
    <dbReference type="NCBI Taxonomy" id="3028028"/>
    <lineage>
        <taxon>Eukaryota</taxon>
        <taxon>Rhodophyta</taxon>
        <taxon>Bangiophyceae</taxon>
        <taxon>Cavernulicolales</taxon>
        <taxon>Cavernulicolaceae</taxon>
        <taxon>Cavernulicola</taxon>
    </lineage>
</organism>
<dbReference type="AlphaFoldDB" id="A0A7H0WB80"/>
<geneLocation type="mitochondrion" evidence="8"/>
<dbReference type="GO" id="GO:0016887">
    <property type="term" value="F:ATP hydrolysis activity"/>
    <property type="evidence" value="ECO:0007669"/>
    <property type="project" value="InterPro"/>
</dbReference>
<keyword evidence="6" id="KW-0472">Membrane</keyword>
<evidence type="ECO:0000256" key="3">
    <source>
        <dbReference type="ARBA" id="ARBA00022748"/>
    </source>
</evidence>
<reference evidence="8" key="1">
    <citation type="journal article" date="2020" name="BMC Evol. Biol.">
        <title>Potential causes and consequences of rapid mitochondrial genome evolution in thermoacidophilic Galdieria (Rhodophyta).</title>
        <authorList>
            <person name="Cho C.H."/>
            <person name="Park S.I."/>
            <person name="Ciniglia C."/>
            <person name="Yang E.C."/>
            <person name="Graf L."/>
            <person name="Bhattacharya D."/>
            <person name="Yoon H.S."/>
        </authorList>
    </citation>
    <scope>NUCLEOTIDE SEQUENCE</scope>
</reference>
<protein>
    <submittedName>
        <fullName evidence="8">Cytochrome c1 ABC transporter ATP-binding subunit</fullName>
    </submittedName>
</protein>
<gene>
    <name evidence="8" type="primary">ccmA</name>
    <name evidence="8" type="ORF">CDCH_SybilCave_019</name>
</gene>
<dbReference type="Gene3D" id="3.40.50.300">
    <property type="entry name" value="P-loop containing nucleotide triphosphate hydrolases"/>
    <property type="match status" value="1"/>
</dbReference>
<keyword evidence="3" id="KW-0201">Cytochrome c-type biogenesis</keyword>
<dbReference type="InterPro" id="IPR027417">
    <property type="entry name" value="P-loop_NTPase"/>
</dbReference>
<dbReference type="PROSITE" id="PS50893">
    <property type="entry name" value="ABC_TRANSPORTER_2"/>
    <property type="match status" value="1"/>
</dbReference>
<dbReference type="PANTHER" id="PTHR43499:SF1">
    <property type="entry name" value="ABC TRANSPORTER I FAMILY MEMBER 1"/>
    <property type="match status" value="1"/>
</dbReference>
<dbReference type="GO" id="GO:0017004">
    <property type="term" value="P:cytochrome complex assembly"/>
    <property type="evidence" value="ECO:0007669"/>
    <property type="project" value="UniProtKB-KW"/>
</dbReference>
<dbReference type="InterPro" id="IPR003439">
    <property type="entry name" value="ABC_transporter-like_ATP-bd"/>
</dbReference>
<keyword evidence="4 8" id="KW-0067">ATP-binding</keyword>
<feature type="domain" description="ABC transporter" evidence="7">
    <location>
        <begin position="15"/>
        <end position="205"/>
    </location>
</feature>
<evidence type="ECO:0000256" key="5">
    <source>
        <dbReference type="ARBA" id="ARBA00022967"/>
    </source>
</evidence>
<keyword evidence="1" id="KW-0813">Transport</keyword>
<accession>A0A7H0WB80</accession>
<dbReference type="SUPFAM" id="SSF52540">
    <property type="entry name" value="P-loop containing nucleoside triphosphate hydrolases"/>
    <property type="match status" value="1"/>
</dbReference>
<dbReference type="Pfam" id="PF00005">
    <property type="entry name" value="ABC_tran"/>
    <property type="match status" value="1"/>
</dbReference>
<dbReference type="RefSeq" id="YP_010007628.1">
    <property type="nucleotide sequence ID" value="NC_053319.1"/>
</dbReference>
<sequence length="205" mass="22993">MRKIKKHIRYSSPMVNAPNITYFKGQLQLLSRVNASLQKGSLLIIKGPNGTGKSTLLRLLSGLTAQSRGALRGPCKGLSAKQHFLTHTYQLDLELTVHENLRFLCTLYNQKESSFARFLSIAKLTSVEDMKVKYLSEGQKRRVQMIQLALIPAPQWFLDEPVASLDEGAVSILRRIIRRHHQAGGSAVMSTHFPFLSTSVHIVEL</sequence>
<proteinExistence type="predicted"/>
<dbReference type="GO" id="GO:0005524">
    <property type="term" value="F:ATP binding"/>
    <property type="evidence" value="ECO:0007669"/>
    <property type="project" value="UniProtKB-KW"/>
</dbReference>
<keyword evidence="8" id="KW-0496">Mitochondrion</keyword>
<keyword evidence="5" id="KW-1278">Translocase</keyword>
<evidence type="ECO:0000256" key="1">
    <source>
        <dbReference type="ARBA" id="ARBA00022448"/>
    </source>
</evidence>
<dbReference type="GO" id="GO:0022857">
    <property type="term" value="F:transmembrane transporter activity"/>
    <property type="evidence" value="ECO:0007669"/>
    <property type="project" value="InterPro"/>
</dbReference>
<evidence type="ECO:0000256" key="4">
    <source>
        <dbReference type="ARBA" id="ARBA00022840"/>
    </source>
</evidence>
<dbReference type="GeneID" id="63062089"/>
<dbReference type="NCBIfam" id="TIGR01189">
    <property type="entry name" value="ccmA"/>
    <property type="match status" value="1"/>
</dbReference>
<evidence type="ECO:0000256" key="2">
    <source>
        <dbReference type="ARBA" id="ARBA00022741"/>
    </source>
</evidence>
<keyword evidence="2" id="KW-0547">Nucleotide-binding</keyword>
<dbReference type="InterPro" id="IPR005895">
    <property type="entry name" value="ABC_transptr_haem_export_CcmA"/>
</dbReference>
<dbReference type="PANTHER" id="PTHR43499">
    <property type="entry name" value="ABC TRANSPORTER I FAMILY MEMBER 1"/>
    <property type="match status" value="1"/>
</dbReference>
<evidence type="ECO:0000256" key="6">
    <source>
        <dbReference type="ARBA" id="ARBA00023136"/>
    </source>
</evidence>
<evidence type="ECO:0000313" key="8">
    <source>
        <dbReference type="EMBL" id="QNR39809.1"/>
    </source>
</evidence>
<name>A0A7H0WB80_9RHOD</name>
<dbReference type="EMBL" id="MT270117">
    <property type="protein sequence ID" value="QNR39809.1"/>
    <property type="molecule type" value="Genomic_DNA"/>
</dbReference>
<evidence type="ECO:0000259" key="7">
    <source>
        <dbReference type="PROSITE" id="PS50893"/>
    </source>
</evidence>